<dbReference type="PANTHER" id="PTHR11346">
    <property type="entry name" value="GALECTIN"/>
    <property type="match status" value="1"/>
</dbReference>
<dbReference type="Gene3D" id="2.60.120.200">
    <property type="match status" value="1"/>
</dbReference>
<proteinExistence type="predicted"/>
<sequence length="176" mass="19708">MASAPPLNAMDPYFICSPPVPYASELPHSLEPGMAIVVKGCVLEKADSSRFNVDLCCGLLVSGNHRDNKALHFNPRFDVATSWFSGKPDRQIVINSLINNVWGNEERYGNVLKEGSPFHLRILVLKDYFKIAIDGRHLCDYLFKVPLSDIRTIFISGCVSIDFIHFQVDDGRPVLD</sequence>
<organism evidence="4 5">
    <name type="scientific">Gnathostoma spinigerum</name>
    <dbReference type="NCBI Taxonomy" id="75299"/>
    <lineage>
        <taxon>Eukaryota</taxon>
        <taxon>Metazoa</taxon>
        <taxon>Ecdysozoa</taxon>
        <taxon>Nematoda</taxon>
        <taxon>Chromadorea</taxon>
        <taxon>Rhabditida</taxon>
        <taxon>Spirurina</taxon>
        <taxon>Gnathostomatomorpha</taxon>
        <taxon>Gnathostomatoidea</taxon>
        <taxon>Gnathostomatidae</taxon>
        <taxon>Gnathostoma</taxon>
    </lineage>
</organism>
<name>A0ABD6ES61_9BILA</name>
<reference evidence="4 5" key="1">
    <citation type="submission" date="2024-08" db="EMBL/GenBank/DDBJ databases">
        <title>Gnathostoma spinigerum genome.</title>
        <authorList>
            <person name="Gonzalez-Bertolin B."/>
            <person name="Monzon S."/>
            <person name="Zaballos A."/>
            <person name="Jimenez P."/>
            <person name="Dekumyoy P."/>
            <person name="Varona S."/>
            <person name="Cuesta I."/>
            <person name="Sumanam S."/>
            <person name="Adisakwattana P."/>
            <person name="Gasser R.B."/>
            <person name="Hernandez-Gonzalez A."/>
            <person name="Young N.D."/>
            <person name="Perteguer M.J."/>
        </authorList>
    </citation>
    <scope>NUCLEOTIDE SEQUENCE [LARGE SCALE GENOMIC DNA]</scope>
    <source>
        <strain evidence="4">AL3</strain>
        <tissue evidence="4">Liver</tissue>
    </source>
</reference>
<keyword evidence="5" id="KW-1185">Reference proteome</keyword>
<dbReference type="CDD" id="cd00070">
    <property type="entry name" value="GLECT"/>
    <property type="match status" value="1"/>
</dbReference>
<comment type="caution">
    <text evidence="4">The sequence shown here is derived from an EMBL/GenBank/DDBJ whole genome shotgun (WGS) entry which is preliminary data.</text>
</comment>
<evidence type="ECO:0000313" key="4">
    <source>
        <dbReference type="EMBL" id="MFH4982799.1"/>
    </source>
</evidence>
<dbReference type="PROSITE" id="PS51304">
    <property type="entry name" value="GALECTIN"/>
    <property type="match status" value="1"/>
</dbReference>
<dbReference type="SMART" id="SM00908">
    <property type="entry name" value="Gal-bind_lectin"/>
    <property type="match status" value="1"/>
</dbReference>
<evidence type="ECO:0000259" key="3">
    <source>
        <dbReference type="PROSITE" id="PS51304"/>
    </source>
</evidence>
<evidence type="ECO:0000256" key="1">
    <source>
        <dbReference type="ARBA" id="ARBA00022734"/>
    </source>
</evidence>
<gene>
    <name evidence="4" type="ORF">AB6A40_009508</name>
</gene>
<dbReference type="GO" id="GO:0030246">
    <property type="term" value="F:carbohydrate binding"/>
    <property type="evidence" value="ECO:0007669"/>
    <property type="project" value="UniProtKB-UniRule"/>
</dbReference>
<accession>A0ABD6ES61</accession>
<dbReference type="InterPro" id="IPR044156">
    <property type="entry name" value="Galectin-like"/>
</dbReference>
<dbReference type="InterPro" id="IPR013320">
    <property type="entry name" value="ConA-like_dom_sf"/>
</dbReference>
<dbReference type="PANTHER" id="PTHR11346:SF171">
    <property type="entry name" value="GALECTIN"/>
    <property type="match status" value="1"/>
</dbReference>
<dbReference type="Proteomes" id="UP001608902">
    <property type="component" value="Unassembled WGS sequence"/>
</dbReference>
<dbReference type="Pfam" id="PF00337">
    <property type="entry name" value="Gal-bind_lectin"/>
    <property type="match status" value="1"/>
</dbReference>
<dbReference type="InterPro" id="IPR001079">
    <property type="entry name" value="Galectin_CRD"/>
</dbReference>
<evidence type="ECO:0000256" key="2">
    <source>
        <dbReference type="RuleBase" id="RU102079"/>
    </source>
</evidence>
<keyword evidence="1 2" id="KW-0430">Lectin</keyword>
<protein>
    <recommendedName>
        <fullName evidence="2">Galectin</fullName>
    </recommendedName>
</protein>
<feature type="domain" description="Galectin" evidence="3">
    <location>
        <begin position="22"/>
        <end position="167"/>
    </location>
</feature>
<dbReference type="EMBL" id="JBGFUD010010119">
    <property type="protein sequence ID" value="MFH4982799.1"/>
    <property type="molecule type" value="Genomic_DNA"/>
</dbReference>
<dbReference type="SMART" id="SM00276">
    <property type="entry name" value="GLECT"/>
    <property type="match status" value="1"/>
</dbReference>
<dbReference type="AlphaFoldDB" id="A0ABD6ES61"/>
<dbReference type="SUPFAM" id="SSF49899">
    <property type="entry name" value="Concanavalin A-like lectins/glucanases"/>
    <property type="match status" value="1"/>
</dbReference>
<evidence type="ECO:0000313" key="5">
    <source>
        <dbReference type="Proteomes" id="UP001608902"/>
    </source>
</evidence>